<proteinExistence type="predicted"/>
<dbReference type="Pfam" id="PF20585">
    <property type="entry name" value="Pectate_lyase_5"/>
    <property type="match status" value="1"/>
</dbReference>
<evidence type="ECO:0000313" key="2">
    <source>
        <dbReference type="Proteomes" id="UP000563151"/>
    </source>
</evidence>
<dbReference type="EMBL" id="JAAZWO010000004">
    <property type="protein sequence ID" value="MBC2397048.1"/>
    <property type="molecule type" value="Genomic_DNA"/>
</dbReference>
<dbReference type="InterPro" id="IPR046776">
    <property type="entry name" value="Pectate_lyase_5"/>
</dbReference>
<gene>
    <name evidence="1" type="ORF">HGG79_04525</name>
</gene>
<evidence type="ECO:0000313" key="1">
    <source>
        <dbReference type="EMBL" id="MBC2397048.1"/>
    </source>
</evidence>
<comment type="caution">
    <text evidence="1">The sequence shown here is derived from an EMBL/GenBank/DDBJ whole genome shotgun (WGS) entry which is preliminary data.</text>
</comment>
<protein>
    <submittedName>
        <fullName evidence="1">Uncharacterized protein</fullName>
    </submittedName>
</protein>
<dbReference type="AlphaFoldDB" id="A0A923E625"/>
<keyword evidence="2" id="KW-1185">Reference proteome</keyword>
<organism evidence="1 2">
    <name type="scientific">Clostridium tetanomorphum</name>
    <dbReference type="NCBI Taxonomy" id="1553"/>
    <lineage>
        <taxon>Bacteria</taxon>
        <taxon>Bacillati</taxon>
        <taxon>Bacillota</taxon>
        <taxon>Clostridia</taxon>
        <taxon>Eubacteriales</taxon>
        <taxon>Clostridiaceae</taxon>
        <taxon>Clostridium</taxon>
    </lineage>
</organism>
<dbReference type="RefSeq" id="WP_173680506.1">
    <property type="nucleotide sequence ID" value="NZ_JAAZWO010000004.1"/>
</dbReference>
<sequence>MYQKHIHYKDQIFGDWANQTDDPNNVMNTQTLDFVIPEDVGVPDAKVEVQSPEQYIVTFNKEITKDLSNEALIKLQRYNTTLKEWKDVPIGSMVKDQQELKVTRIGTENVKFKVEVKQDWTKFYDTGNTNKNYFNDSYRLVIEKDKVVAASNGKKNVEILMPLDGAMKTPDVTSPIISKIEQAKDEQGKLLPQYKVTMSEPIKMPGGGDTLPTEAQGQPVIPQPTAEFIKKDNSQTIQAKAITKVLDDYDTVIEVEPTKALDPGEWTLVVRSISDDVGNTAASATKAFTVEGTPVSQEKFKILWAVADTNYSDGFDTLTDEKNTLEKDAVYIKFNKPVKVSGSYANALTTSNYTLNGAPLPTGTQIVADIKNYDDKDAQVDSITIVLPNGTLTNAKTTVVTISNFIESIDGEQLTNGGQKKLPYQINGDVNTEASVKDADEFKAAIAKDAVRVITLTDNIDVADLTIGHPVDINLNGKTLKANISYNFTLGATVKLDNGTLDGDLIVNTPNAEFINGSTVTGTVNIKDVVSGTFVNQGTIANVVITDANGSGFKNDGGTVTGKVTVNTTGAVALGGNITNVEVTKAAKLAINGTVTNLNLTSDAKGVKVTGDSGSVINMNDSTGEKVTVEDKVAPTVSNIKVNGQNVTISANGVIDLKAATENGTKAVTSATAVLSEDATAEVTIGGNPISKAVKTTDTFKVLSADENITPEMVSALDGVTVTLTDAAGNVTTYTLDTK</sequence>
<reference evidence="1 2" key="1">
    <citation type="submission" date="2020-04" db="EMBL/GenBank/DDBJ databases">
        <title>Genomic insights into acetone-butanol-ethanol (ABE) fermentation by sequencing solventogenic clostridia strains.</title>
        <authorList>
            <person name="Brown S."/>
        </authorList>
    </citation>
    <scope>NUCLEOTIDE SEQUENCE [LARGE SCALE GENOMIC DNA]</scope>
    <source>
        <strain evidence="1 2">DJ011</strain>
    </source>
</reference>
<accession>A0A923E625</accession>
<name>A0A923E625_CLOTT</name>
<dbReference type="Proteomes" id="UP000563151">
    <property type="component" value="Unassembled WGS sequence"/>
</dbReference>